<proteinExistence type="inferred from homology"/>
<sequence>MRFVRFNDERLGLLTDDGDGIVDVTDRLGLETTDPLREYANRDLDASEYADAEADYDREEVRIESPVRRPGKVIAAPLNYENHVEEALADKDIVTQEWFTIEDKGYFLKAPSSVAGPEDGIELPFTDRRVDHEIELAFIMGEDVKDIDSDDVWDAVLGYTILLDVSVRGDQDRSNRKSYDTFTIVGPCVATPDEVGDPHDLEMELQLNGETRQQENTGEMIYSCADIVEYASIGATIEAGDVVTTGTPEGVSAITGGDTIEAEIENVGSMTVDVTERDLAFEDVDVEKSQLDE</sequence>
<accession>A0A1I0LXP4</accession>
<dbReference type="EMBL" id="FOIS01000001">
    <property type="protein sequence ID" value="SEV80274.1"/>
    <property type="molecule type" value="Genomic_DNA"/>
</dbReference>
<dbReference type="GO" id="GO:0044281">
    <property type="term" value="P:small molecule metabolic process"/>
    <property type="evidence" value="ECO:0007669"/>
    <property type="project" value="UniProtKB-ARBA"/>
</dbReference>
<dbReference type="eggNOG" id="arCOG00235">
    <property type="taxonomic scope" value="Archaea"/>
</dbReference>
<dbReference type="SUPFAM" id="SSF56529">
    <property type="entry name" value="FAH"/>
    <property type="match status" value="1"/>
</dbReference>
<evidence type="ECO:0000256" key="2">
    <source>
        <dbReference type="ARBA" id="ARBA00022723"/>
    </source>
</evidence>
<dbReference type="InterPro" id="IPR036663">
    <property type="entry name" value="Fumarylacetoacetase_C_sf"/>
</dbReference>
<dbReference type="PANTHER" id="PTHR42796:SF4">
    <property type="entry name" value="FUMARYLACETOACETATE HYDROLASE DOMAIN-CONTAINING PROTEIN 2A"/>
    <property type="match status" value="1"/>
</dbReference>
<dbReference type="InterPro" id="IPR011234">
    <property type="entry name" value="Fumarylacetoacetase-like_C"/>
</dbReference>
<dbReference type="GO" id="GO:0046872">
    <property type="term" value="F:metal ion binding"/>
    <property type="evidence" value="ECO:0007669"/>
    <property type="project" value="UniProtKB-KW"/>
</dbReference>
<evidence type="ECO:0000259" key="3">
    <source>
        <dbReference type="Pfam" id="PF01557"/>
    </source>
</evidence>
<dbReference type="OrthoDB" id="6242at2157"/>
<dbReference type="GO" id="GO:0003824">
    <property type="term" value="F:catalytic activity"/>
    <property type="evidence" value="ECO:0007669"/>
    <property type="project" value="InterPro"/>
</dbReference>
<feature type="domain" description="Fumarylacetoacetase-like C-terminal" evidence="3">
    <location>
        <begin position="72"/>
        <end position="274"/>
    </location>
</feature>
<dbReference type="Pfam" id="PF01557">
    <property type="entry name" value="FAA_hydrolase"/>
    <property type="match status" value="1"/>
</dbReference>
<dbReference type="InterPro" id="IPR051121">
    <property type="entry name" value="FAH"/>
</dbReference>
<evidence type="ECO:0000313" key="5">
    <source>
        <dbReference type="Proteomes" id="UP000183275"/>
    </source>
</evidence>
<comment type="similarity">
    <text evidence="1">Belongs to the FAH family.</text>
</comment>
<keyword evidence="5" id="KW-1185">Reference proteome</keyword>
<organism evidence="4 5">
    <name type="scientific">Natrinema salifodinae</name>
    <dbReference type="NCBI Taxonomy" id="1202768"/>
    <lineage>
        <taxon>Archaea</taxon>
        <taxon>Methanobacteriati</taxon>
        <taxon>Methanobacteriota</taxon>
        <taxon>Stenosarchaea group</taxon>
        <taxon>Halobacteria</taxon>
        <taxon>Halobacteriales</taxon>
        <taxon>Natrialbaceae</taxon>
        <taxon>Natrinema</taxon>
    </lineage>
</organism>
<dbReference type="PANTHER" id="PTHR42796">
    <property type="entry name" value="FUMARYLACETOACETATE HYDROLASE DOMAIN-CONTAINING PROTEIN 2A-RELATED"/>
    <property type="match status" value="1"/>
</dbReference>
<dbReference type="AlphaFoldDB" id="A0A1I0LXP4"/>
<dbReference type="Gene3D" id="3.90.850.10">
    <property type="entry name" value="Fumarylacetoacetase-like, C-terminal domain"/>
    <property type="match status" value="1"/>
</dbReference>
<dbReference type="RefSeq" id="WP_049990246.1">
    <property type="nucleotide sequence ID" value="NZ_FOIS01000001.1"/>
</dbReference>
<evidence type="ECO:0000256" key="1">
    <source>
        <dbReference type="ARBA" id="ARBA00010211"/>
    </source>
</evidence>
<dbReference type="Proteomes" id="UP000183275">
    <property type="component" value="Unassembled WGS sequence"/>
</dbReference>
<reference evidence="5" key="1">
    <citation type="submission" date="2016-10" db="EMBL/GenBank/DDBJ databases">
        <authorList>
            <person name="Varghese N."/>
        </authorList>
    </citation>
    <scope>NUCLEOTIDE SEQUENCE [LARGE SCALE GENOMIC DNA]</scope>
    <source>
        <strain evidence="5">CGMCC 1.12284</strain>
    </source>
</reference>
<keyword evidence="2" id="KW-0479">Metal-binding</keyword>
<name>A0A1I0LXP4_9EURY</name>
<evidence type="ECO:0000313" key="4">
    <source>
        <dbReference type="EMBL" id="SEV80274.1"/>
    </source>
</evidence>
<protein>
    <submittedName>
        <fullName evidence="4">2-keto-4-pentenoate hydratase/2-oxohepta-3-ene-1,7-dioic acid hydratase (Catechol pathway)</fullName>
    </submittedName>
</protein>
<gene>
    <name evidence="4" type="ORF">SAMN05216285_0092</name>
</gene>
<dbReference type="STRING" id="1202768.SAMN05216285_0092"/>